<keyword evidence="2" id="KW-1185">Reference proteome</keyword>
<dbReference type="EMBL" id="BAABME010006980">
    <property type="protein sequence ID" value="GAA0169802.1"/>
    <property type="molecule type" value="Genomic_DNA"/>
</dbReference>
<reference evidence="1 2" key="1">
    <citation type="submission" date="2024-01" db="EMBL/GenBank/DDBJ databases">
        <title>The complete chloroplast genome sequence of Lithospermum erythrorhizon: insights into the phylogenetic relationship among Boraginaceae species and the maternal lineages of purple gromwells.</title>
        <authorList>
            <person name="Okada T."/>
            <person name="Watanabe K."/>
        </authorList>
    </citation>
    <scope>NUCLEOTIDE SEQUENCE [LARGE SCALE GENOMIC DNA]</scope>
</reference>
<evidence type="ECO:0000313" key="1">
    <source>
        <dbReference type="EMBL" id="GAA0169802.1"/>
    </source>
</evidence>
<accession>A0AAV3R4B2</accession>
<dbReference type="Pfam" id="PF05340">
    <property type="entry name" value="DUF740"/>
    <property type="match status" value="1"/>
</dbReference>
<dbReference type="AlphaFoldDB" id="A0AAV3R4B2"/>
<gene>
    <name evidence="1" type="ORF">LIER_24203</name>
</gene>
<comment type="caution">
    <text evidence="1">The sequence shown here is derived from an EMBL/GenBank/DDBJ whole genome shotgun (WGS) entry which is preliminary data.</text>
</comment>
<proteinExistence type="predicted"/>
<evidence type="ECO:0000313" key="2">
    <source>
        <dbReference type="Proteomes" id="UP001454036"/>
    </source>
</evidence>
<sequence length="209" mass="21422">MVISPKRDDFVVKLTRQAQSSSTTSRRNSTSATTSTVAIKALFTKPTTSTNNINNAYNINNDNNGNKELMNGALLRRSKSFSDAKNKALGVNIEPERTSCDVRNTLSSLFSLENGELKMGTGGYGAVGCSSGVGKDCSFLGKGKCPDLDSGELCIASDGGGFGSSGSGFVNNSGGGGGGGGGGGLVLVNWAYAKSVVPPTRIPLPIVKA</sequence>
<organism evidence="1 2">
    <name type="scientific">Lithospermum erythrorhizon</name>
    <name type="common">Purple gromwell</name>
    <name type="synonym">Lithospermum officinale var. erythrorhizon</name>
    <dbReference type="NCBI Taxonomy" id="34254"/>
    <lineage>
        <taxon>Eukaryota</taxon>
        <taxon>Viridiplantae</taxon>
        <taxon>Streptophyta</taxon>
        <taxon>Embryophyta</taxon>
        <taxon>Tracheophyta</taxon>
        <taxon>Spermatophyta</taxon>
        <taxon>Magnoliopsida</taxon>
        <taxon>eudicotyledons</taxon>
        <taxon>Gunneridae</taxon>
        <taxon>Pentapetalae</taxon>
        <taxon>asterids</taxon>
        <taxon>lamiids</taxon>
        <taxon>Boraginales</taxon>
        <taxon>Boraginaceae</taxon>
        <taxon>Boraginoideae</taxon>
        <taxon>Lithospermeae</taxon>
        <taxon>Lithospermum</taxon>
    </lineage>
</organism>
<dbReference type="Proteomes" id="UP001454036">
    <property type="component" value="Unassembled WGS sequence"/>
</dbReference>
<dbReference type="InterPro" id="IPR008004">
    <property type="entry name" value="OCTOPUS-like"/>
</dbReference>
<name>A0AAV3R4B2_LITER</name>
<protein>
    <submittedName>
        <fullName evidence="1">Uncharacterized protein</fullName>
    </submittedName>
</protein>